<evidence type="ECO:0000256" key="4">
    <source>
        <dbReference type="ARBA" id="ARBA00023026"/>
    </source>
</evidence>
<dbReference type="Proteomes" id="UP001165083">
    <property type="component" value="Unassembled WGS sequence"/>
</dbReference>
<evidence type="ECO:0000256" key="2">
    <source>
        <dbReference type="ARBA" id="ARBA00009520"/>
    </source>
</evidence>
<keyword evidence="3" id="KW-0964">Secreted</keyword>
<reference evidence="6" key="1">
    <citation type="submission" date="2023-04" db="EMBL/GenBank/DDBJ databases">
        <title>Phytophthora lilii NBRC 32176.</title>
        <authorList>
            <person name="Ichikawa N."/>
            <person name="Sato H."/>
            <person name="Tonouchi N."/>
        </authorList>
    </citation>
    <scope>NUCLEOTIDE SEQUENCE</scope>
    <source>
        <strain evidence="6">NBRC 32176</strain>
    </source>
</reference>
<dbReference type="InterPro" id="IPR008701">
    <property type="entry name" value="NPP1"/>
</dbReference>
<dbReference type="AlphaFoldDB" id="A0A9W6WFV5"/>
<dbReference type="Pfam" id="PF05630">
    <property type="entry name" value="NPP1"/>
    <property type="match status" value="1"/>
</dbReference>
<evidence type="ECO:0000256" key="3">
    <source>
        <dbReference type="ARBA" id="ARBA00022525"/>
    </source>
</evidence>
<accession>A0A9W6WFV5</accession>
<keyword evidence="7" id="KW-1185">Reference proteome</keyword>
<name>A0A9W6WFV5_9STRA</name>
<dbReference type="EMBL" id="BSXW01000061">
    <property type="protein sequence ID" value="GMF11019.1"/>
    <property type="molecule type" value="Genomic_DNA"/>
</dbReference>
<dbReference type="GO" id="GO:0005576">
    <property type="term" value="C:extracellular region"/>
    <property type="evidence" value="ECO:0007669"/>
    <property type="project" value="UniProtKB-SubCell"/>
</dbReference>
<evidence type="ECO:0000313" key="6">
    <source>
        <dbReference type="EMBL" id="GMF11019.1"/>
    </source>
</evidence>
<gene>
    <name evidence="6" type="ORF">Plil01_000176600</name>
</gene>
<dbReference type="PIRSF" id="PIRSF029958">
    <property type="entry name" value="Necrosis-inducing_protein"/>
    <property type="match status" value="1"/>
</dbReference>
<feature type="chain" id="PRO_5040884156" evidence="5">
    <location>
        <begin position="20"/>
        <end position="236"/>
    </location>
</feature>
<organism evidence="6 7">
    <name type="scientific">Phytophthora lilii</name>
    <dbReference type="NCBI Taxonomy" id="2077276"/>
    <lineage>
        <taxon>Eukaryota</taxon>
        <taxon>Sar</taxon>
        <taxon>Stramenopiles</taxon>
        <taxon>Oomycota</taxon>
        <taxon>Peronosporomycetes</taxon>
        <taxon>Peronosporales</taxon>
        <taxon>Peronosporaceae</taxon>
        <taxon>Phytophthora</taxon>
    </lineage>
</organism>
<comment type="subcellular location">
    <subcellularLocation>
        <location evidence="1">Secreted</location>
    </subcellularLocation>
</comment>
<evidence type="ECO:0000256" key="5">
    <source>
        <dbReference type="SAM" id="SignalP"/>
    </source>
</evidence>
<keyword evidence="5" id="KW-0732">Signal</keyword>
<evidence type="ECO:0000313" key="7">
    <source>
        <dbReference type="Proteomes" id="UP001165083"/>
    </source>
</evidence>
<keyword evidence="4" id="KW-0843">Virulence</keyword>
<evidence type="ECO:0000256" key="1">
    <source>
        <dbReference type="ARBA" id="ARBA00004613"/>
    </source>
</evidence>
<dbReference type="PANTHER" id="PTHR33657">
    <property type="entry name" value="DOMAIN PROTEIN, PUTATIVE (AFU_ORTHOLOGUE AFUA_5G00600)-RELATED"/>
    <property type="match status" value="1"/>
</dbReference>
<protein>
    <submittedName>
        <fullName evidence="6">Unnamed protein product</fullName>
    </submittedName>
</protein>
<dbReference type="PANTHER" id="PTHR33657:SF8">
    <property type="entry name" value="DOMAIN PROTEIN, PUTATIVE (AFU_ORTHOLOGUE AFUA_5G00600)-RELATED"/>
    <property type="match status" value="1"/>
</dbReference>
<proteinExistence type="inferred from homology"/>
<comment type="similarity">
    <text evidence="2">Belongs to the Necrosis inducing protein (NPP1) family.</text>
</comment>
<dbReference type="OrthoDB" id="89086at2759"/>
<sequence>MNLHALFLSAVGLAAAAQANKIDTRRSEAVPTTRTGHHFREGAVKYKPQLHITNGCHAYPVVNDIGQTSGGLQASGKPSGKCKGSGWGSQVYGRSTRYSGTWAIMYAWYFPKDLLSTRLGHHRDCEHDVVYIDNPDIVNSRILAVSASSHSGYSKHVSPTAESMDGINVKIIYESHWPINHELDTTSKTGDFQDLILWHQLTDASRLALNTTDFGKANVPMNDDNFLPKLDKAWPI</sequence>
<comment type="caution">
    <text evidence="6">The sequence shown here is derived from an EMBL/GenBank/DDBJ whole genome shotgun (WGS) entry which is preliminary data.</text>
</comment>
<feature type="signal peptide" evidence="5">
    <location>
        <begin position="1"/>
        <end position="19"/>
    </location>
</feature>